<dbReference type="InterPro" id="IPR000421">
    <property type="entry name" value="FA58C"/>
</dbReference>
<dbReference type="Pfam" id="PF00754">
    <property type="entry name" value="F5_F8_type_C"/>
    <property type="match status" value="1"/>
</dbReference>
<dbReference type="InterPro" id="IPR008928">
    <property type="entry name" value="6-hairpin_glycosidase_sf"/>
</dbReference>
<comment type="caution">
    <text evidence="4">The sequence shown here is derived from an EMBL/GenBank/DDBJ whole genome shotgun (WGS) entry which is preliminary data.</text>
</comment>
<dbReference type="EMBL" id="JBBUTG010000009">
    <property type="protein sequence ID" value="MEK8032281.1"/>
    <property type="molecule type" value="Genomic_DNA"/>
</dbReference>
<gene>
    <name evidence="4" type="ORF">AACH06_15740</name>
</gene>
<organism evidence="4 5">
    <name type="scientific">Ideonella lacteola</name>
    <dbReference type="NCBI Taxonomy" id="2984193"/>
    <lineage>
        <taxon>Bacteria</taxon>
        <taxon>Pseudomonadati</taxon>
        <taxon>Pseudomonadota</taxon>
        <taxon>Betaproteobacteria</taxon>
        <taxon>Burkholderiales</taxon>
        <taxon>Sphaerotilaceae</taxon>
        <taxon>Ideonella</taxon>
    </lineage>
</organism>
<feature type="region of interest" description="Disordered" evidence="1">
    <location>
        <begin position="530"/>
        <end position="550"/>
    </location>
</feature>
<dbReference type="InterPro" id="IPR008979">
    <property type="entry name" value="Galactose-bd-like_sf"/>
</dbReference>
<dbReference type="SUPFAM" id="SSF48208">
    <property type="entry name" value="Six-hairpin glycosidases"/>
    <property type="match status" value="1"/>
</dbReference>
<dbReference type="PROSITE" id="PS50022">
    <property type="entry name" value="FA58C_3"/>
    <property type="match status" value="1"/>
</dbReference>
<keyword evidence="5" id="KW-1185">Reference proteome</keyword>
<sequence>MKALFCVALAWLAASAMAAPGDTRLIDGFQSGEGWVTSASDQVSARWRADARGGHCLDYDFHHVSGYAVARRHLPPLDLPANYEFRLRWRGEGPPNHFQFKLTDASGENVWWAQQRDVKPPHETREWRIKQRQIEFAWGPTTQTTLTSPAALELVMASGTGGGRGSVCFERLDLVERAPPPATWPAPQWRQSTSAAGAAPWVEVDWGLTREFSGLVLQWPPGTPRPRDYQIRAQGDDGRWRTLKQVRRAAGPVDALVLPDEEARRLRLQAPAGSPAFPLPTLEPVAAGRWRQADDATTARAAQLPRGLFPRTYLGEQNYWTLFGVDGGGGHAALLSEDGAIEPLPGSPSIEPFVLLETGPSGRLQLVSWADVRLEHALPDGYLPQPRVRWIHPAFTLDIEAGASGDTRHAVGLARYTLRGRGSAPLKARLLLAARPWQVNPPQQFLNLAGGTSPLSEVAWQQGTWRWNGRLGLRPSPAPSQVLAGGGADWPLAQALAQSAAVSTLSARGAGAAWRDPDGQAESVLVYPVASPAGGRTGPGAGPGSSETSDGPLLSVALSWPLTGQPRLPGSVAAVDRALADSAASWRARLNRVGFELPAAAQPVHDTLRSALAQILLSRRGPALQPGTRSYARSWVRDGAMMVAGLLRLGETEAATEFVDWYATQLFDNGKVPCCVDARGADPVPENDSHGQFIYAVAELWRFTHDRARLERHWPAVQRAVRYMEQLRQSERLATPRPPGTEAFHGLMPASISHEGYSAKPMHSYWDDFWALRGYKDAVLLAQALRDDTQARTFATWRDEFSADLSASVRAATAWHRINHMPGAAELGDFDPTSTTVALNPAQAQSLLPAGLLEATFERYVRESLQRRDGQRDWRDYTPYELRGVGALVRLHRPEDARALLNFFFADQRPAGWNQWAEVVMRDAREKHFLGDMPHAWVASDAIRSLLDLFVHDEDDGQTLVLAAGLSDDWLRDGVAVRDLPTPFGRISYRARRESGGLRVEIGDSLALPPGGLKIRWRHADQRVEALPARLWIPDRP</sequence>
<feature type="signal peptide" evidence="2">
    <location>
        <begin position="1"/>
        <end position="18"/>
    </location>
</feature>
<name>A0ABU9BR73_9BURK</name>
<dbReference type="Gene3D" id="2.60.120.260">
    <property type="entry name" value="Galactose-binding domain-like"/>
    <property type="match status" value="1"/>
</dbReference>
<evidence type="ECO:0000259" key="3">
    <source>
        <dbReference type="PROSITE" id="PS50022"/>
    </source>
</evidence>
<evidence type="ECO:0000313" key="5">
    <source>
        <dbReference type="Proteomes" id="UP001371218"/>
    </source>
</evidence>
<evidence type="ECO:0000256" key="1">
    <source>
        <dbReference type="SAM" id="MobiDB-lite"/>
    </source>
</evidence>
<dbReference type="Proteomes" id="UP001371218">
    <property type="component" value="Unassembled WGS sequence"/>
</dbReference>
<keyword evidence="2" id="KW-0732">Signal</keyword>
<dbReference type="SUPFAM" id="SSF49785">
    <property type="entry name" value="Galactose-binding domain-like"/>
    <property type="match status" value="2"/>
</dbReference>
<accession>A0ABU9BR73</accession>
<feature type="domain" description="F5/8 type C" evidence="3">
    <location>
        <begin position="189"/>
        <end position="287"/>
    </location>
</feature>
<evidence type="ECO:0000313" key="4">
    <source>
        <dbReference type="EMBL" id="MEK8032281.1"/>
    </source>
</evidence>
<evidence type="ECO:0000256" key="2">
    <source>
        <dbReference type="SAM" id="SignalP"/>
    </source>
</evidence>
<proteinExistence type="predicted"/>
<reference evidence="4 5" key="1">
    <citation type="submission" date="2024-04" db="EMBL/GenBank/DDBJ databases">
        <title>Novel species of the genus Ideonella isolated from streams.</title>
        <authorList>
            <person name="Lu H."/>
        </authorList>
    </citation>
    <scope>NUCLEOTIDE SEQUENCE [LARGE SCALE GENOMIC DNA]</scope>
    <source>
        <strain evidence="4 5">DXS29W</strain>
    </source>
</reference>
<protein>
    <submittedName>
        <fullName evidence="4">Discoidin domain-containing protein</fullName>
    </submittedName>
</protein>
<dbReference type="RefSeq" id="WP_341426692.1">
    <property type="nucleotide sequence ID" value="NZ_JBBUTG010000009.1"/>
</dbReference>
<dbReference type="Gene3D" id="1.50.10.10">
    <property type="match status" value="1"/>
</dbReference>
<dbReference type="InterPro" id="IPR012341">
    <property type="entry name" value="6hp_glycosidase-like_sf"/>
</dbReference>
<feature type="chain" id="PRO_5046355987" evidence="2">
    <location>
        <begin position="19"/>
        <end position="1037"/>
    </location>
</feature>